<name>A0A6N3FAY5_MEDGN</name>
<protein>
    <submittedName>
        <fullName evidence="1">Uncharacterized protein</fullName>
    </submittedName>
</protein>
<accession>A0A6N3FAY5</accession>
<reference evidence="1" key="1">
    <citation type="submission" date="2019-11" db="EMBL/GenBank/DDBJ databases">
        <authorList>
            <person name="Feng L."/>
        </authorList>
    </citation>
    <scope>NUCLEOTIDE SEQUENCE</scope>
    <source>
        <strain evidence="1">RgnavusLFYP19</strain>
    </source>
</reference>
<sequence>MQNIENKEYYTLLGLTKQGKNDIIIIYEIIRNKNER</sequence>
<organism evidence="1">
    <name type="scientific">Mediterraneibacter gnavus</name>
    <name type="common">Ruminococcus gnavus</name>
    <dbReference type="NCBI Taxonomy" id="33038"/>
    <lineage>
        <taxon>Bacteria</taxon>
        <taxon>Bacillati</taxon>
        <taxon>Bacillota</taxon>
        <taxon>Clostridia</taxon>
        <taxon>Lachnospirales</taxon>
        <taxon>Lachnospiraceae</taxon>
        <taxon>Mediterraneibacter</taxon>
    </lineage>
</organism>
<evidence type="ECO:0000313" key="1">
    <source>
        <dbReference type="EMBL" id="VYU49069.1"/>
    </source>
</evidence>
<proteinExistence type="predicted"/>
<dbReference type="EMBL" id="CACRUK010000041">
    <property type="protein sequence ID" value="VYU49069.1"/>
    <property type="molecule type" value="Genomic_DNA"/>
</dbReference>
<dbReference type="AlphaFoldDB" id="A0A6N3FAY5"/>
<gene>
    <name evidence="1" type="ORF">RGLFYP19_02475</name>
</gene>